<dbReference type="RefSeq" id="WP_239069250.1">
    <property type="nucleotide sequence ID" value="NZ_BONP01000016.1"/>
</dbReference>
<dbReference type="Pfam" id="PF00440">
    <property type="entry name" value="TetR_N"/>
    <property type="match status" value="1"/>
</dbReference>
<organism evidence="7 8">
    <name type="scientific">Cellulomonas phragmiteti</name>
    <dbReference type="NCBI Taxonomy" id="478780"/>
    <lineage>
        <taxon>Bacteria</taxon>
        <taxon>Bacillati</taxon>
        <taxon>Actinomycetota</taxon>
        <taxon>Actinomycetes</taxon>
        <taxon>Micrococcales</taxon>
        <taxon>Cellulomonadaceae</taxon>
        <taxon>Cellulomonas</taxon>
    </lineage>
</organism>
<dbReference type="Gene3D" id="1.10.357.10">
    <property type="entry name" value="Tetracycline Repressor, domain 2"/>
    <property type="match status" value="1"/>
</dbReference>
<evidence type="ECO:0000313" key="8">
    <source>
        <dbReference type="Proteomes" id="UP000614741"/>
    </source>
</evidence>
<feature type="domain" description="HTH tetR-type" evidence="6">
    <location>
        <begin position="19"/>
        <end position="79"/>
    </location>
</feature>
<dbReference type="Pfam" id="PF13977">
    <property type="entry name" value="TetR_C_6"/>
    <property type="match status" value="1"/>
</dbReference>
<reference evidence="7 8" key="1">
    <citation type="submission" date="2021-01" db="EMBL/GenBank/DDBJ databases">
        <title>Whole genome shotgun sequence of Cellulomonas phragmiteti NBRC 110785.</title>
        <authorList>
            <person name="Komaki H."/>
            <person name="Tamura T."/>
        </authorList>
    </citation>
    <scope>NUCLEOTIDE SEQUENCE [LARGE SCALE GENOMIC DNA]</scope>
    <source>
        <strain evidence="7 8">NBRC 110785</strain>
    </source>
</reference>
<protein>
    <submittedName>
        <fullName evidence="7">TetR family transcriptional regulator</fullName>
    </submittedName>
</protein>
<dbReference type="SUPFAM" id="SSF46689">
    <property type="entry name" value="Homeodomain-like"/>
    <property type="match status" value="1"/>
</dbReference>
<evidence type="ECO:0000256" key="3">
    <source>
        <dbReference type="ARBA" id="ARBA00023125"/>
    </source>
</evidence>
<keyword evidence="4" id="KW-0804">Transcription</keyword>
<sequence>MTDAGGGTAGARGPYANGRATRHHVLDAAMALFGEVGYRSASLREVAARAGISHPGLMHHFGSKAALLAAVLERRDELDEAAMAADVAAGDDVLTALVRVVERNVERPRIVQLFVTLSAEATAPDHPAHAFFAQRYARHVRRTADDLRRLADDGRLRPGVDPVVAARLVLATMDGLQVQWLLAGPTTGAVDMPAEFRALLATLVAPD</sequence>
<evidence type="ECO:0000259" key="6">
    <source>
        <dbReference type="PROSITE" id="PS50977"/>
    </source>
</evidence>
<dbReference type="InterPro" id="IPR009057">
    <property type="entry name" value="Homeodomain-like_sf"/>
</dbReference>
<evidence type="ECO:0000313" key="7">
    <source>
        <dbReference type="EMBL" id="GIG40824.1"/>
    </source>
</evidence>
<dbReference type="SUPFAM" id="SSF48498">
    <property type="entry name" value="Tetracyclin repressor-like, C-terminal domain"/>
    <property type="match status" value="1"/>
</dbReference>
<dbReference type="PRINTS" id="PR00455">
    <property type="entry name" value="HTHTETR"/>
</dbReference>
<feature type="DNA-binding region" description="H-T-H motif" evidence="5">
    <location>
        <begin position="42"/>
        <end position="61"/>
    </location>
</feature>
<dbReference type="PANTHER" id="PTHR47506:SF6">
    <property type="entry name" value="HTH-TYPE TRANSCRIPTIONAL REPRESSOR NEMR"/>
    <property type="match status" value="1"/>
</dbReference>
<dbReference type="InterPro" id="IPR001647">
    <property type="entry name" value="HTH_TetR"/>
</dbReference>
<evidence type="ECO:0000256" key="4">
    <source>
        <dbReference type="ARBA" id="ARBA00023163"/>
    </source>
</evidence>
<dbReference type="Proteomes" id="UP000614741">
    <property type="component" value="Unassembled WGS sequence"/>
</dbReference>
<keyword evidence="3 5" id="KW-0238">DNA-binding</keyword>
<accession>A0ABQ4DN93</accession>
<evidence type="ECO:0000256" key="2">
    <source>
        <dbReference type="ARBA" id="ARBA00023015"/>
    </source>
</evidence>
<evidence type="ECO:0000256" key="5">
    <source>
        <dbReference type="PROSITE-ProRule" id="PRU00335"/>
    </source>
</evidence>
<dbReference type="InterPro" id="IPR039538">
    <property type="entry name" value="BetI_C"/>
</dbReference>
<evidence type="ECO:0000256" key="1">
    <source>
        <dbReference type="ARBA" id="ARBA00022491"/>
    </source>
</evidence>
<gene>
    <name evidence="7" type="ORF">Cph01nite_25860</name>
</gene>
<name>A0ABQ4DN93_9CELL</name>
<dbReference type="InterPro" id="IPR036271">
    <property type="entry name" value="Tet_transcr_reg_TetR-rel_C_sf"/>
</dbReference>
<keyword evidence="8" id="KW-1185">Reference proteome</keyword>
<comment type="caution">
    <text evidence="7">The sequence shown here is derived from an EMBL/GenBank/DDBJ whole genome shotgun (WGS) entry which is preliminary data.</text>
</comment>
<dbReference type="EMBL" id="BONP01000016">
    <property type="protein sequence ID" value="GIG40824.1"/>
    <property type="molecule type" value="Genomic_DNA"/>
</dbReference>
<dbReference type="PANTHER" id="PTHR47506">
    <property type="entry name" value="TRANSCRIPTIONAL REGULATORY PROTEIN"/>
    <property type="match status" value="1"/>
</dbReference>
<proteinExistence type="predicted"/>
<dbReference type="PROSITE" id="PS50977">
    <property type="entry name" value="HTH_TETR_2"/>
    <property type="match status" value="1"/>
</dbReference>
<keyword evidence="1" id="KW-0678">Repressor</keyword>
<keyword evidence="2" id="KW-0805">Transcription regulation</keyword>